<feature type="transmembrane region" description="Helical" evidence="1">
    <location>
        <begin position="165"/>
        <end position="189"/>
    </location>
</feature>
<dbReference type="PANTHER" id="PTHR38794">
    <property type="entry name" value="INTEGRAL MEMBRANE PROTEIN"/>
    <property type="match status" value="1"/>
</dbReference>
<organism evidence="3 4">
    <name type="scientific">Aspergillus nanangensis</name>
    <dbReference type="NCBI Taxonomy" id="2582783"/>
    <lineage>
        <taxon>Eukaryota</taxon>
        <taxon>Fungi</taxon>
        <taxon>Dikarya</taxon>
        <taxon>Ascomycota</taxon>
        <taxon>Pezizomycotina</taxon>
        <taxon>Eurotiomycetes</taxon>
        <taxon>Eurotiomycetidae</taxon>
        <taxon>Eurotiales</taxon>
        <taxon>Aspergillaceae</taxon>
        <taxon>Aspergillus</taxon>
        <taxon>Aspergillus subgen. Circumdati</taxon>
    </lineage>
</organism>
<comment type="caution">
    <text evidence="3">The sequence shown here is derived from an EMBL/GenBank/DDBJ whole genome shotgun (WGS) entry which is preliminary data.</text>
</comment>
<feature type="transmembrane region" description="Helical" evidence="1">
    <location>
        <begin position="91"/>
        <end position="112"/>
    </location>
</feature>
<feature type="transmembrane region" description="Helical" evidence="1">
    <location>
        <begin position="12"/>
        <end position="34"/>
    </location>
</feature>
<feature type="transmembrane region" description="Helical" evidence="1">
    <location>
        <begin position="124"/>
        <end position="145"/>
    </location>
</feature>
<dbReference type="AlphaFoldDB" id="A0AAD4CRI7"/>
<feature type="domain" description="Rhodopsin" evidence="2">
    <location>
        <begin position="31"/>
        <end position="263"/>
    </location>
</feature>
<dbReference type="EMBL" id="VCAU01000027">
    <property type="protein sequence ID" value="KAF9890417.1"/>
    <property type="molecule type" value="Genomic_DNA"/>
</dbReference>
<dbReference type="PANTHER" id="PTHR38794:SF1">
    <property type="entry name" value="INTEGRAL MEMBRANE PROTEIN"/>
    <property type="match status" value="1"/>
</dbReference>
<feature type="transmembrane region" description="Helical" evidence="1">
    <location>
        <begin position="46"/>
        <end position="71"/>
    </location>
</feature>
<keyword evidence="1" id="KW-0812">Transmembrane</keyword>
<proteinExistence type="predicted"/>
<name>A0AAD4CRI7_ASPNN</name>
<keyword evidence="4" id="KW-1185">Reference proteome</keyword>
<evidence type="ECO:0000256" key="1">
    <source>
        <dbReference type="SAM" id="Phobius"/>
    </source>
</evidence>
<protein>
    <recommendedName>
        <fullName evidence="2">Rhodopsin domain-containing protein</fullName>
    </recommendedName>
</protein>
<evidence type="ECO:0000313" key="3">
    <source>
        <dbReference type="EMBL" id="KAF9890417.1"/>
    </source>
</evidence>
<dbReference type="Pfam" id="PF20684">
    <property type="entry name" value="Fung_rhodopsin"/>
    <property type="match status" value="1"/>
</dbReference>
<accession>A0AAD4CRI7</accession>
<sequence length="364" mass="40330">MGHFSPESRMPAINVTTWFLMVTAILSVFTRLATKYRIFRKWTVDDYLSIASLICCIAQSIAISMATQNGYGEKYETLSHSNVDSIMKSQYAASILFIASMCFSKLALASFVRDLTPASSDRRIAIGLEVIIGMWAVSGVIATAFQCKPPQTWNYLHGECFNLEAWWDSLGAINILTEAGIIVQACLIIGRIQTNMKKKAVLASVFLIRIFVIVAILCQLIYAHRTSHTTDPTRDTWSVTVATQLAQCFSVSTACSPQFKPFLDSLQSTGMRIDGMSRYNKSYDGYGSYTNSRIRTTANSRTRPQSEINELVPIPLKGRHQATVTLGGSQDWDAESHSSQTHIIREVRTFTVTEAPRSSVGSSA</sequence>
<gene>
    <name evidence="3" type="ORF">FE257_006085</name>
</gene>
<keyword evidence="1" id="KW-0472">Membrane</keyword>
<dbReference type="Proteomes" id="UP001194746">
    <property type="component" value="Unassembled WGS sequence"/>
</dbReference>
<evidence type="ECO:0000313" key="4">
    <source>
        <dbReference type="Proteomes" id="UP001194746"/>
    </source>
</evidence>
<feature type="transmembrane region" description="Helical" evidence="1">
    <location>
        <begin position="201"/>
        <end position="222"/>
    </location>
</feature>
<evidence type="ECO:0000259" key="2">
    <source>
        <dbReference type="Pfam" id="PF20684"/>
    </source>
</evidence>
<dbReference type="InterPro" id="IPR049326">
    <property type="entry name" value="Rhodopsin_dom_fungi"/>
</dbReference>
<keyword evidence="1" id="KW-1133">Transmembrane helix</keyword>
<reference evidence="3" key="2">
    <citation type="submission" date="2020-02" db="EMBL/GenBank/DDBJ databases">
        <authorList>
            <person name="Gilchrist C.L.M."/>
            <person name="Chooi Y.-H."/>
        </authorList>
    </citation>
    <scope>NUCLEOTIDE SEQUENCE</scope>
    <source>
        <strain evidence="3">MST-FP2251</strain>
    </source>
</reference>
<reference evidence="3" key="1">
    <citation type="journal article" date="2019" name="Beilstein J. Org. Chem.">
        <title>Nanangenines: drimane sesquiterpenoids as the dominant metabolite cohort of a novel Australian fungus, Aspergillus nanangensis.</title>
        <authorList>
            <person name="Lacey H.J."/>
            <person name="Gilchrist C.L.M."/>
            <person name="Crombie A."/>
            <person name="Kalaitzis J.A."/>
            <person name="Vuong D."/>
            <person name="Rutledge P.J."/>
            <person name="Turner P."/>
            <person name="Pitt J.I."/>
            <person name="Lacey E."/>
            <person name="Chooi Y.H."/>
            <person name="Piggott A.M."/>
        </authorList>
    </citation>
    <scope>NUCLEOTIDE SEQUENCE</scope>
    <source>
        <strain evidence="3">MST-FP2251</strain>
    </source>
</reference>